<evidence type="ECO:0000313" key="2">
    <source>
        <dbReference type="Proteomes" id="UP001549106"/>
    </source>
</evidence>
<name>A0ABV2M0C9_9FIRM</name>
<reference evidence="1 2" key="1">
    <citation type="submission" date="2024-06" db="EMBL/GenBank/DDBJ databases">
        <title>Genomic Encyclopedia of Type Strains, Phase IV (KMG-IV): sequencing the most valuable type-strain genomes for metagenomic binning, comparative biology and taxonomic classification.</title>
        <authorList>
            <person name="Goeker M."/>
        </authorList>
    </citation>
    <scope>NUCLEOTIDE SEQUENCE [LARGE SCALE GENOMIC DNA]</scope>
    <source>
        <strain evidence="1 2">DSM 29492</strain>
    </source>
</reference>
<evidence type="ECO:0000313" key="1">
    <source>
        <dbReference type="EMBL" id="MET3748887.1"/>
    </source>
</evidence>
<dbReference type="Proteomes" id="UP001549106">
    <property type="component" value="Unassembled WGS sequence"/>
</dbReference>
<dbReference type="InterPro" id="IPR003208">
    <property type="entry name" value="Dehydtase/Dehydtase_re"/>
</dbReference>
<dbReference type="InterPro" id="IPR010254">
    <property type="entry name" value="B12-dep_deHydtase_bsu"/>
</dbReference>
<dbReference type="EMBL" id="JBEPMJ010000001">
    <property type="protein sequence ID" value="MET3748887.1"/>
    <property type="molecule type" value="Genomic_DNA"/>
</dbReference>
<dbReference type="RefSeq" id="WP_147597999.1">
    <property type="nucleotide sequence ID" value="NZ_BAABXP010000002.1"/>
</dbReference>
<gene>
    <name evidence="1" type="ORF">ABID24_000103</name>
</gene>
<dbReference type="SUPFAM" id="SSF52968">
    <property type="entry name" value="B12-dependent dehydatase associated subunit"/>
    <property type="match status" value="1"/>
</dbReference>
<organism evidence="1 2">
    <name type="scientific">Blautia caecimuris</name>
    <dbReference type="NCBI Taxonomy" id="1796615"/>
    <lineage>
        <taxon>Bacteria</taxon>
        <taxon>Bacillati</taxon>
        <taxon>Bacillota</taxon>
        <taxon>Clostridia</taxon>
        <taxon>Lachnospirales</taxon>
        <taxon>Lachnospiraceae</taxon>
        <taxon>Blautia</taxon>
    </lineage>
</organism>
<sequence>MIVRKPTVIIYTRDPDEDFLREICAGIEEEGVLYEIHSRDADMDELAFEAAKDSMLGSGIGIAERRIAMQMAKLPKGKNVFELNDPRFWQCRNLGANSARAVKKMPFKAIYGENREMSL</sequence>
<dbReference type="Pfam" id="PF02288">
    <property type="entry name" value="Dehydratase_MU"/>
    <property type="match status" value="1"/>
</dbReference>
<dbReference type="Gene3D" id="3.40.50.10150">
    <property type="entry name" value="B12-dependent dehydatase associated subunit"/>
    <property type="match status" value="1"/>
</dbReference>
<proteinExistence type="predicted"/>
<protein>
    <recommendedName>
        <fullName evidence="3">Glycerol dehydratase</fullName>
    </recommendedName>
</protein>
<comment type="caution">
    <text evidence="1">The sequence shown here is derived from an EMBL/GenBank/DDBJ whole genome shotgun (WGS) entry which is preliminary data.</text>
</comment>
<evidence type="ECO:0008006" key="3">
    <source>
        <dbReference type="Google" id="ProtNLM"/>
    </source>
</evidence>
<keyword evidence="2" id="KW-1185">Reference proteome</keyword>
<accession>A0ABV2M0C9</accession>